<evidence type="ECO:0000256" key="1">
    <source>
        <dbReference type="ARBA" id="ARBA00009477"/>
    </source>
</evidence>
<keyword evidence="3 5" id="KW-1133">Transmembrane helix</keyword>
<evidence type="ECO:0000259" key="7">
    <source>
        <dbReference type="Pfam" id="PF25963"/>
    </source>
</evidence>
<dbReference type="Pfam" id="PF25963">
    <property type="entry name" value="Beta-barrel_AAEA"/>
    <property type="match status" value="1"/>
</dbReference>
<dbReference type="GO" id="GO:0022857">
    <property type="term" value="F:transmembrane transporter activity"/>
    <property type="evidence" value="ECO:0007669"/>
    <property type="project" value="InterPro"/>
</dbReference>
<dbReference type="Gene3D" id="2.40.50.100">
    <property type="match status" value="1"/>
</dbReference>
<keyword evidence="9" id="KW-1185">Reference proteome</keyword>
<dbReference type="InterPro" id="IPR058634">
    <property type="entry name" value="AaeA-lik-b-barrel"/>
</dbReference>
<dbReference type="InterPro" id="IPR050393">
    <property type="entry name" value="MFP_Efflux_Pump"/>
</dbReference>
<organism evidence="8 9">
    <name type="scientific">Bradyrhizobium hipponense</name>
    <dbReference type="NCBI Taxonomy" id="2605638"/>
    <lineage>
        <taxon>Bacteria</taxon>
        <taxon>Pseudomonadati</taxon>
        <taxon>Pseudomonadota</taxon>
        <taxon>Alphaproteobacteria</taxon>
        <taxon>Hyphomicrobiales</taxon>
        <taxon>Nitrobacteraceae</taxon>
        <taxon>Bradyrhizobium</taxon>
    </lineage>
</organism>
<feature type="domain" description="Multidrug resistance protein MdtA-like barrel-sandwich hybrid" evidence="6">
    <location>
        <begin position="54"/>
        <end position="193"/>
    </location>
</feature>
<protein>
    <submittedName>
        <fullName evidence="8">HlyD family secretion protein</fullName>
    </submittedName>
</protein>
<dbReference type="Proteomes" id="UP000324797">
    <property type="component" value="Unassembled WGS sequence"/>
</dbReference>
<evidence type="ECO:0000256" key="2">
    <source>
        <dbReference type="ARBA" id="ARBA00022692"/>
    </source>
</evidence>
<dbReference type="InterPro" id="IPR006143">
    <property type="entry name" value="RND_pump_MFP"/>
</dbReference>
<evidence type="ECO:0000259" key="6">
    <source>
        <dbReference type="Pfam" id="PF25917"/>
    </source>
</evidence>
<feature type="transmembrane region" description="Helical" evidence="5">
    <location>
        <begin position="15"/>
        <end position="36"/>
    </location>
</feature>
<sequence length="316" mass="34558">MVVALKTRRRAALKAFRYVATGVLVVAALVVARHGWRIYMTSPWTRDGMVRVQVANVAPQISGQIVEVRTNDNQHVHKGDVLYVIEKFDFEVALDNAKATILTREADLAVKKAQNARRAILTTLSTSIEEKQVFDGNAKMAEAALASAKAGLSQADINLQRTEVRSPVDGYVTNLLMRVGDFARAGTPNLSVIDEHSYWIDAYFEETKLANIHVGDPVEATLLGFQEPIRGQIESITGGISAANAASSTQGLPNVDPIFTWVRLAQRIPVRVRIEQVPPEVPLVAGMTCSVSVVGGEGMPAARRDRGLFYRLENLL</sequence>
<keyword evidence="2 5" id="KW-0812">Transmembrane</keyword>
<comment type="similarity">
    <text evidence="1">Belongs to the membrane fusion protein (MFP) (TC 8.A.1) family.</text>
</comment>
<keyword evidence="4 5" id="KW-0472">Membrane</keyword>
<dbReference type="RefSeq" id="WP_148739380.1">
    <property type="nucleotide sequence ID" value="NZ_VSTH01000038.1"/>
</dbReference>
<evidence type="ECO:0000256" key="4">
    <source>
        <dbReference type="ARBA" id="ARBA00023136"/>
    </source>
</evidence>
<reference evidence="8 9" key="1">
    <citation type="submission" date="2019-08" db="EMBL/GenBank/DDBJ databases">
        <title>Bradyrhizobium hipponensis sp. nov., a rhizobium isolated from a Lupinus angustifolius root nodule in Tunisia.</title>
        <authorList>
            <person name="Off K."/>
            <person name="Rejili M."/>
            <person name="Mars M."/>
            <person name="Brachmann A."/>
            <person name="Marin M."/>
        </authorList>
    </citation>
    <scope>NUCLEOTIDE SEQUENCE [LARGE SCALE GENOMIC DNA]</scope>
    <source>
        <strain evidence="9">aSej3</strain>
    </source>
</reference>
<dbReference type="GO" id="GO:0016020">
    <property type="term" value="C:membrane"/>
    <property type="evidence" value="ECO:0007669"/>
    <property type="project" value="InterPro"/>
</dbReference>
<accession>A0A5S4YS16</accession>
<dbReference type="Gene3D" id="2.40.30.170">
    <property type="match status" value="1"/>
</dbReference>
<dbReference type="InterPro" id="IPR058625">
    <property type="entry name" value="MdtA-like_BSH"/>
</dbReference>
<proteinExistence type="inferred from homology"/>
<evidence type="ECO:0000256" key="3">
    <source>
        <dbReference type="ARBA" id="ARBA00022989"/>
    </source>
</evidence>
<dbReference type="NCBIfam" id="TIGR01730">
    <property type="entry name" value="RND_mfp"/>
    <property type="match status" value="1"/>
</dbReference>
<comment type="caution">
    <text evidence="8">The sequence shown here is derived from an EMBL/GenBank/DDBJ whole genome shotgun (WGS) entry which is preliminary data.</text>
</comment>
<feature type="domain" description="p-hydroxybenzoic acid efflux pump subunit AaeA-like beta-barrel" evidence="7">
    <location>
        <begin position="197"/>
        <end position="293"/>
    </location>
</feature>
<dbReference type="EMBL" id="VSTH01000038">
    <property type="protein sequence ID" value="TYO66247.1"/>
    <property type="molecule type" value="Genomic_DNA"/>
</dbReference>
<evidence type="ECO:0000256" key="5">
    <source>
        <dbReference type="SAM" id="Phobius"/>
    </source>
</evidence>
<dbReference type="PANTHER" id="PTHR30367">
    <property type="entry name" value="P-HYDROXYBENZOIC ACID EFFLUX PUMP SUBUNIT AAEA-RELATED"/>
    <property type="match status" value="1"/>
</dbReference>
<name>A0A5S4YS16_9BRAD</name>
<evidence type="ECO:0000313" key="9">
    <source>
        <dbReference type="Proteomes" id="UP000324797"/>
    </source>
</evidence>
<gene>
    <name evidence="8" type="ORF">FXV83_11970</name>
</gene>
<evidence type="ECO:0000313" key="8">
    <source>
        <dbReference type="EMBL" id="TYO66247.1"/>
    </source>
</evidence>
<dbReference type="AlphaFoldDB" id="A0A5S4YS16"/>
<dbReference type="PANTHER" id="PTHR30367:SF1">
    <property type="entry name" value="MULTIDRUG RESISTANCE PROTEIN MDTN"/>
    <property type="match status" value="1"/>
</dbReference>
<dbReference type="SUPFAM" id="SSF111369">
    <property type="entry name" value="HlyD-like secretion proteins"/>
    <property type="match status" value="1"/>
</dbReference>
<dbReference type="Pfam" id="PF25917">
    <property type="entry name" value="BSH_RND"/>
    <property type="match status" value="1"/>
</dbReference>